<name>A0A0G8F767_BACCE</name>
<gene>
    <name evidence="1" type="ORF">B4077_1036</name>
</gene>
<reference evidence="1 2" key="1">
    <citation type="submission" date="2015-04" db="EMBL/GenBank/DDBJ databases">
        <title>Draft Genome Sequences of Eight Spore-Forming Food Isolates of Bacillus cereus Genome sequencing.</title>
        <authorList>
            <person name="Krawcyk A.O."/>
            <person name="de Jong A."/>
            <person name="Eijlander R.T."/>
            <person name="Berendsen E.M."/>
            <person name="Holsappel S."/>
            <person name="Wells-Bennik M."/>
            <person name="Kuipers O.P."/>
        </authorList>
    </citation>
    <scope>NUCLEOTIDE SEQUENCE [LARGE SCALE GENOMIC DNA]</scope>
    <source>
        <strain evidence="1 2">B4077</strain>
    </source>
</reference>
<evidence type="ECO:0000313" key="1">
    <source>
        <dbReference type="EMBL" id="KLA32280.1"/>
    </source>
</evidence>
<protein>
    <submittedName>
        <fullName evidence="1">Uncharacterized protein</fullName>
    </submittedName>
</protein>
<accession>A0A0G8F767</accession>
<dbReference type="Proteomes" id="UP000035214">
    <property type="component" value="Unassembled WGS sequence"/>
</dbReference>
<comment type="caution">
    <text evidence="1">The sequence shown here is derived from an EMBL/GenBank/DDBJ whole genome shotgun (WGS) entry which is preliminary data.</text>
</comment>
<sequence length="39" mass="4798">MEKFYKFIKKNPFGNNVFYKSLPQQLTYNKPNSRYNTFT</sequence>
<evidence type="ECO:0000313" key="2">
    <source>
        <dbReference type="Proteomes" id="UP000035214"/>
    </source>
</evidence>
<dbReference type="EMBL" id="LCYI01000009">
    <property type="protein sequence ID" value="KLA32280.1"/>
    <property type="molecule type" value="Genomic_DNA"/>
</dbReference>
<dbReference type="PATRIC" id="fig|1396.428.peg.221"/>
<dbReference type="AlphaFoldDB" id="A0A0G8F767"/>
<organism evidence="1 2">
    <name type="scientific">Bacillus cereus</name>
    <dbReference type="NCBI Taxonomy" id="1396"/>
    <lineage>
        <taxon>Bacteria</taxon>
        <taxon>Bacillati</taxon>
        <taxon>Bacillota</taxon>
        <taxon>Bacilli</taxon>
        <taxon>Bacillales</taxon>
        <taxon>Bacillaceae</taxon>
        <taxon>Bacillus</taxon>
        <taxon>Bacillus cereus group</taxon>
    </lineage>
</organism>
<proteinExistence type="predicted"/>